<dbReference type="Gene3D" id="3.40.50.620">
    <property type="entry name" value="HUPs"/>
    <property type="match status" value="1"/>
</dbReference>
<evidence type="ECO:0000259" key="3">
    <source>
        <dbReference type="Pfam" id="PF01467"/>
    </source>
</evidence>
<dbReference type="PANTHER" id="PTHR43793">
    <property type="entry name" value="FAD SYNTHASE"/>
    <property type="match status" value="1"/>
</dbReference>
<dbReference type="STRING" id="1802557.A3A20_02020"/>
<proteinExistence type="predicted"/>
<dbReference type="InterPro" id="IPR004821">
    <property type="entry name" value="Cyt_trans-like"/>
</dbReference>
<dbReference type="GO" id="GO:0016779">
    <property type="term" value="F:nucleotidyltransferase activity"/>
    <property type="evidence" value="ECO:0007669"/>
    <property type="project" value="UniProtKB-KW"/>
</dbReference>
<keyword evidence="2" id="KW-0548">Nucleotidyltransferase</keyword>
<evidence type="ECO:0000313" key="5">
    <source>
        <dbReference type="Proteomes" id="UP000178946"/>
    </source>
</evidence>
<dbReference type="Proteomes" id="UP000178946">
    <property type="component" value="Unassembled WGS sequence"/>
</dbReference>
<evidence type="ECO:0000313" key="4">
    <source>
        <dbReference type="EMBL" id="OGM91690.1"/>
    </source>
</evidence>
<organism evidence="4 5">
    <name type="scientific">Candidatus Wolfebacteria bacterium RIFCSPLOWO2_01_FULL_45_19</name>
    <dbReference type="NCBI Taxonomy" id="1802557"/>
    <lineage>
        <taxon>Bacteria</taxon>
        <taxon>Candidatus Wolfeibacteriota</taxon>
    </lineage>
</organism>
<comment type="caution">
    <text evidence="4">The sequence shown here is derived from an EMBL/GenBank/DDBJ whole genome shotgun (WGS) entry which is preliminary data.</text>
</comment>
<gene>
    <name evidence="4" type="ORF">A3A20_02020</name>
</gene>
<dbReference type="InterPro" id="IPR014729">
    <property type="entry name" value="Rossmann-like_a/b/a_fold"/>
</dbReference>
<protein>
    <recommendedName>
        <fullName evidence="3">Cytidyltransferase-like domain-containing protein</fullName>
    </recommendedName>
</protein>
<dbReference type="AlphaFoldDB" id="A0A1F8DSU2"/>
<sequence>MKRVMVFGVFDGIHDGHRDFFKQARELGDELIAVVAHDHIAKHLKGRLPQRDLAERFEHLKQEDGVNNVVEGDRELSSWKVIEKYKPDIIALGYDQAILKKDLEGSLKKLNVHPEIKVLKSYEI</sequence>
<accession>A0A1F8DSU2</accession>
<dbReference type="PANTHER" id="PTHR43793:SF1">
    <property type="entry name" value="FAD SYNTHASE"/>
    <property type="match status" value="1"/>
</dbReference>
<dbReference type="InterPro" id="IPR050385">
    <property type="entry name" value="Archaeal_FAD_synthase"/>
</dbReference>
<dbReference type="SUPFAM" id="SSF52374">
    <property type="entry name" value="Nucleotidylyl transferase"/>
    <property type="match status" value="1"/>
</dbReference>
<name>A0A1F8DSU2_9BACT</name>
<feature type="domain" description="Cytidyltransferase-like" evidence="3">
    <location>
        <begin position="6"/>
        <end position="109"/>
    </location>
</feature>
<dbReference type="NCBIfam" id="TIGR00125">
    <property type="entry name" value="cyt_tran_rel"/>
    <property type="match status" value="1"/>
</dbReference>
<dbReference type="Pfam" id="PF01467">
    <property type="entry name" value="CTP_transf_like"/>
    <property type="match status" value="1"/>
</dbReference>
<dbReference type="EMBL" id="MGIR01000001">
    <property type="protein sequence ID" value="OGM91690.1"/>
    <property type="molecule type" value="Genomic_DNA"/>
</dbReference>
<keyword evidence="1" id="KW-0808">Transferase</keyword>
<evidence type="ECO:0000256" key="2">
    <source>
        <dbReference type="ARBA" id="ARBA00022695"/>
    </source>
</evidence>
<evidence type="ECO:0000256" key="1">
    <source>
        <dbReference type="ARBA" id="ARBA00022679"/>
    </source>
</evidence>
<reference evidence="4 5" key="1">
    <citation type="journal article" date="2016" name="Nat. Commun.">
        <title>Thousands of microbial genomes shed light on interconnected biogeochemical processes in an aquifer system.</title>
        <authorList>
            <person name="Anantharaman K."/>
            <person name="Brown C.T."/>
            <person name="Hug L.A."/>
            <person name="Sharon I."/>
            <person name="Castelle C.J."/>
            <person name="Probst A.J."/>
            <person name="Thomas B.C."/>
            <person name="Singh A."/>
            <person name="Wilkins M.J."/>
            <person name="Karaoz U."/>
            <person name="Brodie E.L."/>
            <person name="Williams K.H."/>
            <person name="Hubbard S.S."/>
            <person name="Banfield J.F."/>
        </authorList>
    </citation>
    <scope>NUCLEOTIDE SEQUENCE [LARGE SCALE GENOMIC DNA]</scope>
</reference>